<gene>
    <name evidence="2" type="ORF">Tci_013845</name>
</gene>
<dbReference type="PANTHER" id="PTHR11439">
    <property type="entry name" value="GAG-POL-RELATED RETROTRANSPOSON"/>
    <property type="match status" value="1"/>
</dbReference>
<evidence type="ECO:0000256" key="1">
    <source>
        <dbReference type="SAM" id="MobiDB-lite"/>
    </source>
</evidence>
<organism evidence="2">
    <name type="scientific">Tanacetum cinerariifolium</name>
    <name type="common">Dalmatian daisy</name>
    <name type="synonym">Chrysanthemum cinerariifolium</name>
    <dbReference type="NCBI Taxonomy" id="118510"/>
    <lineage>
        <taxon>Eukaryota</taxon>
        <taxon>Viridiplantae</taxon>
        <taxon>Streptophyta</taxon>
        <taxon>Embryophyta</taxon>
        <taxon>Tracheophyta</taxon>
        <taxon>Spermatophyta</taxon>
        <taxon>Magnoliopsida</taxon>
        <taxon>eudicotyledons</taxon>
        <taxon>Gunneridae</taxon>
        <taxon>Pentapetalae</taxon>
        <taxon>asterids</taxon>
        <taxon>campanulids</taxon>
        <taxon>Asterales</taxon>
        <taxon>Asteraceae</taxon>
        <taxon>Asteroideae</taxon>
        <taxon>Anthemideae</taxon>
        <taxon>Anthemidinae</taxon>
        <taxon>Tanacetum</taxon>
    </lineage>
</organism>
<accession>A0A6L2JZ93</accession>
<proteinExistence type="predicted"/>
<protein>
    <submittedName>
        <fullName evidence="2">Uncharacterized protein</fullName>
    </submittedName>
</protein>
<reference evidence="2" key="1">
    <citation type="journal article" date="2019" name="Sci. Rep.">
        <title>Draft genome of Tanacetum cinerariifolium, the natural source of mosquito coil.</title>
        <authorList>
            <person name="Yamashiro T."/>
            <person name="Shiraishi A."/>
            <person name="Satake H."/>
            <person name="Nakayama K."/>
        </authorList>
    </citation>
    <scope>NUCLEOTIDE SEQUENCE</scope>
</reference>
<feature type="compositionally biased region" description="Acidic residues" evidence="1">
    <location>
        <begin position="208"/>
        <end position="227"/>
    </location>
</feature>
<evidence type="ECO:0000313" key="2">
    <source>
        <dbReference type="EMBL" id="GEU41867.1"/>
    </source>
</evidence>
<feature type="region of interest" description="Disordered" evidence="1">
    <location>
        <begin position="194"/>
        <end position="227"/>
    </location>
</feature>
<comment type="caution">
    <text evidence="2">The sequence shown here is derived from an EMBL/GenBank/DDBJ whole genome shotgun (WGS) entry which is preliminary data.</text>
</comment>
<sequence length="227" mass="25693">MHTTDSVDTPMVEKSKPDEDLQRKLVDATLYRSMIGSLMYLTSSQLDLIYAVYLFDADQARCQDTRRSTSGSAQFLGEKLVNWSSMKQKSTAISDLKVTPTKNGQLTKPYSCAPPRFIANCFNARHLKMEVKPDSQEAASQYPIQTPPVPQDEDERKPMFIHPHDPYYVPEPMYPEYIPLEDVHVLSAEEPPLPIVVSPTAESPEYVAESDPEEDPEEYKDDESEDG</sequence>
<name>A0A6L2JZ93_TANCI</name>
<feature type="region of interest" description="Disordered" evidence="1">
    <location>
        <begin position="134"/>
        <end position="154"/>
    </location>
</feature>
<dbReference type="AlphaFoldDB" id="A0A6L2JZ93"/>
<dbReference type="EMBL" id="BKCJ010001494">
    <property type="protein sequence ID" value="GEU41867.1"/>
    <property type="molecule type" value="Genomic_DNA"/>
</dbReference>
<dbReference type="PANTHER" id="PTHR11439:SF463">
    <property type="entry name" value="REVERSE TRANSCRIPTASE TY1_COPIA-TYPE DOMAIN-CONTAINING PROTEIN"/>
    <property type="match status" value="1"/>
</dbReference>